<dbReference type="HOGENOM" id="CLU_116638_0_0_0"/>
<dbReference type="AlphaFoldDB" id="C1D102"/>
<dbReference type="SUPFAM" id="SSF55811">
    <property type="entry name" value="Nudix"/>
    <property type="match status" value="1"/>
</dbReference>
<dbReference type="Proteomes" id="UP000002208">
    <property type="component" value="Chromosome"/>
</dbReference>
<reference evidence="4 5" key="1">
    <citation type="journal article" date="2009" name="PLoS Genet.">
        <title>Alliance of proteomics and genomics to unravel the specificities of Sahara bacterium Deinococcus deserti.</title>
        <authorList>
            <person name="de Groot A."/>
            <person name="Dulermo R."/>
            <person name="Ortet P."/>
            <person name="Blanchard L."/>
            <person name="Guerin P."/>
            <person name="Fernandez B."/>
            <person name="Vacherie B."/>
            <person name="Dossat C."/>
            <person name="Jolivet E."/>
            <person name="Siguier P."/>
            <person name="Chandler M."/>
            <person name="Barakat M."/>
            <person name="Dedieu A."/>
            <person name="Barbe V."/>
            <person name="Heulin T."/>
            <person name="Sommer S."/>
            <person name="Achouak W."/>
            <person name="Armengaud J."/>
        </authorList>
    </citation>
    <scope>NUCLEOTIDE SEQUENCE [LARGE SCALE GENOMIC DNA]</scope>
    <source>
        <strain evidence="5">DSM 17065 / CIP 109153 / LMG 22923 / VCD115</strain>
    </source>
</reference>
<dbReference type="PROSITE" id="PS00893">
    <property type="entry name" value="NUDIX_BOX"/>
    <property type="match status" value="1"/>
</dbReference>
<dbReference type="PaxDb" id="546414-Deide_06710"/>
<dbReference type="PRINTS" id="PR00502">
    <property type="entry name" value="NUDIXFAMILY"/>
</dbReference>
<dbReference type="InterPro" id="IPR020476">
    <property type="entry name" value="Nudix_hydrolase"/>
</dbReference>
<dbReference type="CDD" id="cd04663">
    <property type="entry name" value="NUDIX_Hydrolase"/>
    <property type="match status" value="1"/>
</dbReference>
<dbReference type="Gene3D" id="3.90.79.10">
    <property type="entry name" value="Nucleoside Triphosphate Pyrophosphohydrolase"/>
    <property type="match status" value="1"/>
</dbReference>
<dbReference type="Pfam" id="PF00293">
    <property type="entry name" value="NUDIX"/>
    <property type="match status" value="1"/>
</dbReference>
<dbReference type="InterPro" id="IPR000086">
    <property type="entry name" value="NUDIX_hydrolase_dom"/>
</dbReference>
<dbReference type="eggNOG" id="COG0494">
    <property type="taxonomic scope" value="Bacteria"/>
</dbReference>
<accession>C1D102</accession>
<protein>
    <submittedName>
        <fullName evidence="4">Putative NUDIX hydrolase</fullName>
    </submittedName>
</protein>
<feature type="domain" description="Nudix hydrolase" evidence="3">
    <location>
        <begin position="22"/>
        <end position="157"/>
    </location>
</feature>
<dbReference type="GO" id="GO:0016787">
    <property type="term" value="F:hydrolase activity"/>
    <property type="evidence" value="ECO:0007669"/>
    <property type="project" value="UniProtKB-KW"/>
</dbReference>
<keyword evidence="5" id="KW-1185">Reference proteome</keyword>
<comment type="similarity">
    <text evidence="2">Belongs to the Nudix hydrolase family.</text>
</comment>
<dbReference type="EMBL" id="CP001114">
    <property type="protein sequence ID" value="ACO45526.1"/>
    <property type="molecule type" value="Genomic_DNA"/>
</dbReference>
<dbReference type="OrthoDB" id="9804442at2"/>
<keyword evidence="1 2" id="KW-0378">Hydrolase</keyword>
<gene>
    <name evidence="4" type="ordered locus">Deide_06710</name>
</gene>
<proteinExistence type="inferred from homology"/>
<evidence type="ECO:0000259" key="3">
    <source>
        <dbReference type="PROSITE" id="PS51462"/>
    </source>
</evidence>
<organism evidence="4 5">
    <name type="scientific">Deinococcus deserti (strain DSM 17065 / CIP 109153 / LMG 22923 / VCD115)</name>
    <dbReference type="NCBI Taxonomy" id="546414"/>
    <lineage>
        <taxon>Bacteria</taxon>
        <taxon>Thermotogati</taxon>
        <taxon>Deinococcota</taxon>
        <taxon>Deinococci</taxon>
        <taxon>Deinococcales</taxon>
        <taxon>Deinococcaceae</taxon>
        <taxon>Deinococcus</taxon>
    </lineage>
</organism>
<dbReference type="RefSeq" id="WP_012692649.1">
    <property type="nucleotide sequence ID" value="NC_012526.1"/>
</dbReference>
<dbReference type="KEGG" id="ddr:Deide_06710"/>
<dbReference type="InterPro" id="IPR015797">
    <property type="entry name" value="NUDIX_hydrolase-like_dom_sf"/>
</dbReference>
<sequence>MTTGAPELQGYSLPLAQALALPVRQRALAYVTRGQQELLVFEHTPEYPDAGVQVPAGGVEAGEGPAQAAVRELFEETGLPLHSPVHIASFHLTRAQRSQVYHFFWLRAPLDTPDAWAHRVTSGDGDHGMTFLCRFAPLDHPELIPDYGYEIAIPLLKLLLKENP</sequence>
<name>C1D102_DEIDV</name>
<evidence type="ECO:0000313" key="4">
    <source>
        <dbReference type="EMBL" id="ACO45526.1"/>
    </source>
</evidence>
<evidence type="ECO:0000256" key="2">
    <source>
        <dbReference type="RuleBase" id="RU003476"/>
    </source>
</evidence>
<evidence type="ECO:0000256" key="1">
    <source>
        <dbReference type="ARBA" id="ARBA00022801"/>
    </source>
</evidence>
<evidence type="ECO:0000313" key="5">
    <source>
        <dbReference type="Proteomes" id="UP000002208"/>
    </source>
</evidence>
<dbReference type="PROSITE" id="PS51462">
    <property type="entry name" value="NUDIX"/>
    <property type="match status" value="1"/>
</dbReference>
<dbReference type="STRING" id="546414.Deide_06710"/>
<dbReference type="InterPro" id="IPR020084">
    <property type="entry name" value="NUDIX_hydrolase_CS"/>
</dbReference>